<dbReference type="Proteomes" id="UP000070383">
    <property type="component" value="Unassembled WGS sequence"/>
</dbReference>
<gene>
    <name evidence="1" type="ORF">HMPREF3200_00960</name>
</gene>
<name>A0A133KF56_9FIRM</name>
<accession>A0A133KF56</accession>
<dbReference type="OrthoDB" id="9815144at2"/>
<dbReference type="RefSeq" id="WP_060929361.1">
    <property type="nucleotide sequence ID" value="NZ_KQ955275.1"/>
</dbReference>
<dbReference type="InterPro" id="IPR003737">
    <property type="entry name" value="GlcNAc_PI_deacetylase-related"/>
</dbReference>
<dbReference type="AlphaFoldDB" id="A0A133KF56"/>
<proteinExistence type="predicted"/>
<dbReference type="PATRIC" id="fig|33036.3.peg.952"/>
<dbReference type="EMBL" id="LRPM01000034">
    <property type="protein sequence ID" value="KWZ78064.1"/>
    <property type="molecule type" value="Genomic_DNA"/>
</dbReference>
<dbReference type="STRING" id="33036.HMPREF3200_00960"/>
<comment type="caution">
    <text evidence="1">The sequence shown here is derived from an EMBL/GenBank/DDBJ whole genome shotgun (WGS) entry which is preliminary data.</text>
</comment>
<evidence type="ECO:0000313" key="2">
    <source>
        <dbReference type="Proteomes" id="UP000070383"/>
    </source>
</evidence>
<keyword evidence="2" id="KW-1185">Reference proteome</keyword>
<dbReference type="PANTHER" id="PTHR12993:SF11">
    <property type="entry name" value="N-ACETYLGLUCOSAMINYL-PHOSPHATIDYLINOSITOL DE-N-ACETYLASE"/>
    <property type="match status" value="1"/>
</dbReference>
<dbReference type="Gene3D" id="3.40.50.10320">
    <property type="entry name" value="LmbE-like"/>
    <property type="match status" value="1"/>
</dbReference>
<sequence>MKIIIFAPHPDDEIIGVGGTIAKRTSMGDDVYVCVVTKGYEPLFSAEFIDRGRKECLEADKLLGVKNTIFLDFPSSMLDTIPMYEINEKILGIVNEIKPDEVYIPHKGDMHIDHRIVAESVMVAVRPRGDYYPKRVYAYETLSETGWNISSVDNEFIPTMYVDITMFLDKKLRAMQKYRSQLQDFPNTRSLKTIESLSYFRGSTVSVKSAEAFSLIREVK</sequence>
<dbReference type="PANTHER" id="PTHR12993">
    <property type="entry name" value="N-ACETYLGLUCOSAMINYL-PHOSPHATIDYLINOSITOL DE-N-ACETYLASE-RELATED"/>
    <property type="match status" value="1"/>
</dbReference>
<organism evidence="1 2">
    <name type="scientific">Anaerococcus tetradius</name>
    <dbReference type="NCBI Taxonomy" id="33036"/>
    <lineage>
        <taxon>Bacteria</taxon>
        <taxon>Bacillati</taxon>
        <taxon>Bacillota</taxon>
        <taxon>Tissierellia</taxon>
        <taxon>Tissierellales</taxon>
        <taxon>Peptoniphilaceae</taxon>
        <taxon>Anaerococcus</taxon>
    </lineage>
</organism>
<dbReference type="SUPFAM" id="SSF102588">
    <property type="entry name" value="LmbE-like"/>
    <property type="match status" value="1"/>
</dbReference>
<dbReference type="InterPro" id="IPR024078">
    <property type="entry name" value="LmbE-like_dom_sf"/>
</dbReference>
<protein>
    <submittedName>
        <fullName evidence="1">N-acetylglucosaminylphosphatidylinositol deacetylase</fullName>
    </submittedName>
</protein>
<evidence type="ECO:0000313" key="1">
    <source>
        <dbReference type="EMBL" id="KWZ78064.1"/>
    </source>
</evidence>
<dbReference type="Pfam" id="PF02585">
    <property type="entry name" value="PIG-L"/>
    <property type="match status" value="1"/>
</dbReference>
<reference evidence="2" key="1">
    <citation type="submission" date="2016-01" db="EMBL/GenBank/DDBJ databases">
        <authorList>
            <person name="Mitreva M."/>
            <person name="Pepin K.H."/>
            <person name="Mihindukulasuriya K.A."/>
            <person name="Fulton R."/>
            <person name="Fronick C."/>
            <person name="O'Laughlin M."/>
            <person name="Miner T."/>
            <person name="Herter B."/>
            <person name="Rosa B.A."/>
            <person name="Cordes M."/>
            <person name="Tomlinson C."/>
            <person name="Wollam A."/>
            <person name="Palsikar V.B."/>
            <person name="Mardis E.R."/>
            <person name="Wilson R.K."/>
        </authorList>
    </citation>
    <scope>NUCLEOTIDE SEQUENCE [LARGE SCALE GENOMIC DNA]</scope>
    <source>
        <strain evidence="2">MJR8151</strain>
    </source>
</reference>
<dbReference type="GO" id="GO:0016811">
    <property type="term" value="F:hydrolase activity, acting on carbon-nitrogen (but not peptide) bonds, in linear amides"/>
    <property type="evidence" value="ECO:0007669"/>
    <property type="project" value="TreeGrafter"/>
</dbReference>